<comment type="caution">
    <text evidence="3">The sequence shown here is derived from an EMBL/GenBank/DDBJ whole genome shotgun (WGS) entry which is preliminary data.</text>
</comment>
<dbReference type="Proteomes" id="UP000054773">
    <property type="component" value="Unassembled WGS sequence"/>
</dbReference>
<reference evidence="3 4" key="1">
    <citation type="submission" date="2015-11" db="EMBL/GenBank/DDBJ databases">
        <title>Genomic analysis of 38 Legionella species identifies large and diverse effector repertoires.</title>
        <authorList>
            <person name="Burstein D."/>
            <person name="Amaro F."/>
            <person name="Zusman T."/>
            <person name="Lifshitz Z."/>
            <person name="Cohen O."/>
            <person name="Gilbert J.A."/>
            <person name="Pupko T."/>
            <person name="Shuman H.A."/>
            <person name="Segal G."/>
        </authorList>
    </citation>
    <scope>NUCLEOTIDE SEQUENCE [LARGE SCALE GENOMIC DNA]</scope>
    <source>
        <strain evidence="3 4">SE-32A-C8</strain>
    </source>
</reference>
<gene>
    <name evidence="3" type="ORF">Lery_2506</name>
</gene>
<dbReference type="Pfam" id="PF02594">
    <property type="entry name" value="DUF167"/>
    <property type="match status" value="1"/>
</dbReference>
<comment type="similarity">
    <text evidence="1 2">Belongs to the UPF0235 family.</text>
</comment>
<dbReference type="NCBIfam" id="TIGR00251">
    <property type="entry name" value="DUF167 family protein"/>
    <property type="match status" value="1"/>
</dbReference>
<sequence length="91" mass="10210">MQLTLKVKPASRVDALFLNDNHLILALKGSPQEGKANRQLVVYLAKLLGLTQKQVVIGSGHQVREKRVCLLVEEAEQNQVLQRLDEVLEII</sequence>
<dbReference type="PANTHER" id="PTHR13420">
    <property type="entry name" value="UPF0235 PROTEIN C15ORF40"/>
    <property type="match status" value="1"/>
</dbReference>
<dbReference type="STRING" id="448.Lery_2506"/>
<name>A0A0W0TFH7_LEGER</name>
<protein>
    <recommendedName>
        <fullName evidence="2">UPF0235 protein Lery_2506</fullName>
    </recommendedName>
</protein>
<dbReference type="AlphaFoldDB" id="A0A0W0TFH7"/>
<accession>A0A0W0TFH7</accession>
<evidence type="ECO:0000256" key="1">
    <source>
        <dbReference type="ARBA" id="ARBA00010364"/>
    </source>
</evidence>
<dbReference type="HAMAP" id="MF_00634">
    <property type="entry name" value="UPF0235"/>
    <property type="match status" value="1"/>
</dbReference>
<evidence type="ECO:0000256" key="2">
    <source>
        <dbReference type="HAMAP-Rule" id="MF_00634"/>
    </source>
</evidence>
<evidence type="ECO:0000313" key="3">
    <source>
        <dbReference type="EMBL" id="KTC94339.1"/>
    </source>
</evidence>
<dbReference type="Gene3D" id="3.30.1200.10">
    <property type="entry name" value="YggU-like"/>
    <property type="match status" value="1"/>
</dbReference>
<evidence type="ECO:0000313" key="4">
    <source>
        <dbReference type="Proteomes" id="UP000054773"/>
    </source>
</evidence>
<dbReference type="PATRIC" id="fig|448.7.peg.2631"/>
<dbReference type="InterPro" id="IPR036591">
    <property type="entry name" value="YggU-like_sf"/>
</dbReference>
<keyword evidence="4" id="KW-1185">Reference proteome</keyword>
<dbReference type="InterPro" id="IPR003746">
    <property type="entry name" value="DUF167"/>
</dbReference>
<dbReference type="GO" id="GO:0005737">
    <property type="term" value="C:cytoplasm"/>
    <property type="evidence" value="ECO:0007669"/>
    <property type="project" value="TreeGrafter"/>
</dbReference>
<dbReference type="PANTHER" id="PTHR13420:SF7">
    <property type="entry name" value="UPF0235 PROTEIN C15ORF40"/>
    <property type="match status" value="1"/>
</dbReference>
<dbReference type="SMART" id="SM01152">
    <property type="entry name" value="DUF167"/>
    <property type="match status" value="1"/>
</dbReference>
<organism evidence="3 4">
    <name type="scientific">Legionella erythra</name>
    <dbReference type="NCBI Taxonomy" id="448"/>
    <lineage>
        <taxon>Bacteria</taxon>
        <taxon>Pseudomonadati</taxon>
        <taxon>Pseudomonadota</taxon>
        <taxon>Gammaproteobacteria</taxon>
        <taxon>Legionellales</taxon>
        <taxon>Legionellaceae</taxon>
        <taxon>Legionella</taxon>
    </lineage>
</organism>
<dbReference type="SUPFAM" id="SSF69786">
    <property type="entry name" value="YggU-like"/>
    <property type="match status" value="1"/>
</dbReference>
<dbReference type="EMBL" id="LNYA01000034">
    <property type="protein sequence ID" value="KTC94339.1"/>
    <property type="molecule type" value="Genomic_DNA"/>
</dbReference>
<proteinExistence type="inferred from homology"/>